<name>A0A5J5G1E0_9BACL</name>
<dbReference type="Pfam" id="PF01391">
    <property type="entry name" value="Collagen"/>
    <property type="match status" value="2"/>
</dbReference>
<dbReference type="PANTHER" id="PTHR24023:SF1095">
    <property type="entry name" value="EGF-LIKE DOMAIN-CONTAINING PROTEIN"/>
    <property type="match status" value="1"/>
</dbReference>
<evidence type="ECO:0000256" key="1">
    <source>
        <dbReference type="SAM" id="MobiDB-lite"/>
    </source>
</evidence>
<dbReference type="GO" id="GO:0031012">
    <property type="term" value="C:extracellular matrix"/>
    <property type="evidence" value="ECO:0007669"/>
    <property type="project" value="TreeGrafter"/>
</dbReference>
<evidence type="ECO:0000313" key="2">
    <source>
        <dbReference type="EMBL" id="KAA9000369.1"/>
    </source>
</evidence>
<protein>
    <submittedName>
        <fullName evidence="2">Spore surface glycoprotein BclB</fullName>
    </submittedName>
</protein>
<dbReference type="GO" id="GO:0030020">
    <property type="term" value="F:extracellular matrix structural constituent conferring tensile strength"/>
    <property type="evidence" value="ECO:0007669"/>
    <property type="project" value="TreeGrafter"/>
</dbReference>
<evidence type="ECO:0000313" key="3">
    <source>
        <dbReference type="Proteomes" id="UP000367750"/>
    </source>
</evidence>
<reference evidence="2 3" key="1">
    <citation type="submission" date="2019-09" db="EMBL/GenBank/DDBJ databases">
        <title>Bacillus ochoae sp. nov., Paenibacillus whitsoniae sp. nov., Paenibacillus spiritus sp. nov. Isolated from the Mars Exploration Rover during spacecraft assembly.</title>
        <authorList>
            <person name="Seuylemezian A."/>
            <person name="Vaishampayan P."/>
        </authorList>
    </citation>
    <scope>NUCLEOTIDE SEQUENCE [LARGE SCALE GENOMIC DNA]</scope>
    <source>
        <strain evidence="2 3">MER_111</strain>
    </source>
</reference>
<dbReference type="NCBIfam" id="TIGR03721">
    <property type="entry name" value="exospore_TM"/>
    <property type="match status" value="1"/>
</dbReference>
<dbReference type="GO" id="GO:0005615">
    <property type="term" value="C:extracellular space"/>
    <property type="evidence" value="ECO:0007669"/>
    <property type="project" value="TreeGrafter"/>
</dbReference>
<accession>A0A5J5G1E0</accession>
<comment type="caution">
    <text evidence="2">The sequence shown here is derived from an EMBL/GenBank/DDBJ whole genome shotgun (WGS) entry which is preliminary data.</text>
</comment>
<dbReference type="AlphaFoldDB" id="A0A5J5G1E0"/>
<keyword evidence="3" id="KW-1185">Reference proteome</keyword>
<gene>
    <name evidence="2" type="ORF">F4V43_14645</name>
</gene>
<dbReference type="PANTHER" id="PTHR24023">
    <property type="entry name" value="COLLAGEN ALPHA"/>
    <property type="match status" value="1"/>
</dbReference>
<dbReference type="Proteomes" id="UP000367750">
    <property type="component" value="Unassembled WGS sequence"/>
</dbReference>
<feature type="region of interest" description="Disordered" evidence="1">
    <location>
        <begin position="125"/>
        <end position="279"/>
    </location>
</feature>
<dbReference type="InterPro" id="IPR050149">
    <property type="entry name" value="Collagen_superfamily"/>
</dbReference>
<organism evidence="2 3">
    <name type="scientific">Paenibacillus spiritus</name>
    <dbReference type="NCBI Taxonomy" id="2496557"/>
    <lineage>
        <taxon>Bacteria</taxon>
        <taxon>Bacillati</taxon>
        <taxon>Bacillota</taxon>
        <taxon>Bacilli</taxon>
        <taxon>Bacillales</taxon>
        <taxon>Paenibacillaceae</taxon>
        <taxon>Paenibacillus</taxon>
    </lineage>
</organism>
<dbReference type="InterPro" id="IPR008160">
    <property type="entry name" value="Collagen"/>
</dbReference>
<proteinExistence type="predicted"/>
<dbReference type="GO" id="GO:0030198">
    <property type="term" value="P:extracellular matrix organization"/>
    <property type="evidence" value="ECO:0007669"/>
    <property type="project" value="TreeGrafter"/>
</dbReference>
<dbReference type="RefSeq" id="WP_150458998.1">
    <property type="nucleotide sequence ID" value="NZ_VYKK01000021.1"/>
</dbReference>
<sequence>MALYSTGPIENGANALTGLRPTQQVTVRMDNSDGLETLTTHVRGYYITGVRVLYVDELVAAPPGGSVTRTYYANLDALEFEFETTAGAAGADPVKISFWGKNSGGQLVDAHRLVAGELFSDYGITGPAGPTGPTGATGAPGDVGPTGATGPTGPTGVTGDIGPAGATGPTGPTGATGDVGPAGATGPTGPTGPTGVMGDVGPAGATGSTGATGPTGATGDVGPAGATGPTGPTGATGDIGPAGPTGPTGATGLEGDTGPTGPTGPTGDTGPAGPAGATGIPGDGAVIPFASGLPTALTTVLGGLLNTSSLVGFGSNVTGISTAGGVIDLTGAGGTLLNFAFSVPRDGTVTSLAAYFSTTASLALVGSTVTITAQLYRSGVPDNTFTTVPGAVVTLTPPLTGIVGTNSISSGVTSGLSIPVTAGERLLLVFSANVTAGLDVASTVAGYASAGLSIS</sequence>
<dbReference type="InterPro" id="IPR021210">
    <property type="entry name" value="Exosporium_BclB"/>
</dbReference>
<dbReference type="EMBL" id="VYKK01000021">
    <property type="protein sequence ID" value="KAA9000369.1"/>
    <property type="molecule type" value="Genomic_DNA"/>
</dbReference>
<dbReference type="OrthoDB" id="1685113at2"/>